<sequence length="107" mass="11477">MPAPRGAASHRLISSGPLRTGSCATMLEAAQKQALLDVLALWDDDEDGDPVECMVGVEYELTTFVERLGDSGAEALIPAMEEVFDAVLGESDEACTSVKKMRAYLNK</sequence>
<dbReference type="RefSeq" id="XP_005783878.1">
    <property type="nucleotide sequence ID" value="XM_005783821.1"/>
</dbReference>
<evidence type="ECO:0008006" key="3">
    <source>
        <dbReference type="Google" id="ProtNLM"/>
    </source>
</evidence>
<dbReference type="AlphaFoldDB" id="A0A0D3K0A1"/>
<protein>
    <recommendedName>
        <fullName evidence="3">Pre-rRNA-processing protein TSR2 homolog</fullName>
    </recommendedName>
</protein>
<dbReference type="PaxDb" id="2903-EOD29186"/>
<dbReference type="KEGG" id="ehx:EMIHUDRAFT_434586"/>
<dbReference type="RefSeq" id="XP_005781615.1">
    <property type="nucleotide sequence ID" value="XM_005781558.1"/>
</dbReference>
<keyword evidence="2" id="KW-1185">Reference proteome</keyword>
<organism evidence="1 2">
    <name type="scientific">Emiliania huxleyi (strain CCMP1516)</name>
    <dbReference type="NCBI Taxonomy" id="280463"/>
    <lineage>
        <taxon>Eukaryota</taxon>
        <taxon>Haptista</taxon>
        <taxon>Haptophyta</taxon>
        <taxon>Prymnesiophyceae</taxon>
        <taxon>Isochrysidales</taxon>
        <taxon>Noelaerhabdaceae</taxon>
        <taxon>Emiliania</taxon>
    </lineage>
</organism>
<name>A0A0D3K0A1_EMIH1</name>
<accession>A0A0D3K0A1</accession>
<proteinExistence type="predicted"/>
<dbReference type="EnsemblProtists" id="EOD31449">
    <property type="protein sequence ID" value="EOD31449"/>
    <property type="gene ID" value="EMIHUDRAFT_442204"/>
</dbReference>
<dbReference type="GeneID" id="17276722"/>
<dbReference type="KEGG" id="ehx:EMIHUDRAFT_442204"/>
<dbReference type="Proteomes" id="UP000013827">
    <property type="component" value="Unassembled WGS sequence"/>
</dbReference>
<reference evidence="2" key="1">
    <citation type="journal article" date="2013" name="Nature">
        <title>Pan genome of the phytoplankton Emiliania underpins its global distribution.</title>
        <authorList>
            <person name="Read B.A."/>
            <person name="Kegel J."/>
            <person name="Klute M.J."/>
            <person name="Kuo A."/>
            <person name="Lefebvre S.C."/>
            <person name="Maumus F."/>
            <person name="Mayer C."/>
            <person name="Miller J."/>
            <person name="Monier A."/>
            <person name="Salamov A."/>
            <person name="Young J."/>
            <person name="Aguilar M."/>
            <person name="Claverie J.M."/>
            <person name="Frickenhaus S."/>
            <person name="Gonzalez K."/>
            <person name="Herman E.K."/>
            <person name="Lin Y.C."/>
            <person name="Napier J."/>
            <person name="Ogata H."/>
            <person name="Sarno A.F."/>
            <person name="Shmutz J."/>
            <person name="Schroeder D."/>
            <person name="de Vargas C."/>
            <person name="Verret F."/>
            <person name="von Dassow P."/>
            <person name="Valentin K."/>
            <person name="Van de Peer Y."/>
            <person name="Wheeler G."/>
            <person name="Dacks J.B."/>
            <person name="Delwiche C.F."/>
            <person name="Dyhrman S.T."/>
            <person name="Glockner G."/>
            <person name="John U."/>
            <person name="Richards T."/>
            <person name="Worden A.Z."/>
            <person name="Zhang X."/>
            <person name="Grigoriev I.V."/>
            <person name="Allen A.E."/>
            <person name="Bidle K."/>
            <person name="Borodovsky M."/>
            <person name="Bowler C."/>
            <person name="Brownlee C."/>
            <person name="Cock J.M."/>
            <person name="Elias M."/>
            <person name="Gladyshev V.N."/>
            <person name="Groth M."/>
            <person name="Guda C."/>
            <person name="Hadaegh A."/>
            <person name="Iglesias-Rodriguez M.D."/>
            <person name="Jenkins J."/>
            <person name="Jones B.M."/>
            <person name="Lawson T."/>
            <person name="Leese F."/>
            <person name="Lindquist E."/>
            <person name="Lobanov A."/>
            <person name="Lomsadze A."/>
            <person name="Malik S.B."/>
            <person name="Marsh M.E."/>
            <person name="Mackinder L."/>
            <person name="Mock T."/>
            <person name="Mueller-Roeber B."/>
            <person name="Pagarete A."/>
            <person name="Parker M."/>
            <person name="Probert I."/>
            <person name="Quesneville H."/>
            <person name="Raines C."/>
            <person name="Rensing S.A."/>
            <person name="Riano-Pachon D.M."/>
            <person name="Richier S."/>
            <person name="Rokitta S."/>
            <person name="Shiraiwa Y."/>
            <person name="Soanes D.M."/>
            <person name="van der Giezen M."/>
            <person name="Wahlund T.M."/>
            <person name="Williams B."/>
            <person name="Wilson W."/>
            <person name="Wolfe G."/>
            <person name="Wurch L.L."/>
        </authorList>
    </citation>
    <scope>NUCLEOTIDE SEQUENCE</scope>
</reference>
<evidence type="ECO:0000313" key="1">
    <source>
        <dbReference type="EnsemblProtists" id="EOD29186"/>
    </source>
</evidence>
<reference evidence="1" key="2">
    <citation type="submission" date="2024-10" db="UniProtKB">
        <authorList>
            <consortium name="EnsemblProtists"/>
        </authorList>
    </citation>
    <scope>IDENTIFICATION</scope>
</reference>
<evidence type="ECO:0000313" key="2">
    <source>
        <dbReference type="Proteomes" id="UP000013827"/>
    </source>
</evidence>
<dbReference type="GeneID" id="19046536"/>
<dbReference type="EnsemblProtists" id="EOD29186">
    <property type="protein sequence ID" value="EOD29186"/>
    <property type="gene ID" value="EMIHUDRAFT_434586"/>
</dbReference>
<dbReference type="HOGENOM" id="CLU_2214964_0_0_1"/>